<dbReference type="Pfam" id="PF07729">
    <property type="entry name" value="FCD"/>
    <property type="match status" value="1"/>
</dbReference>
<protein>
    <submittedName>
        <fullName evidence="5">HTH-type transcriptional repressor RspR</fullName>
    </submittedName>
</protein>
<dbReference type="RefSeq" id="WP_094034183.1">
    <property type="nucleotide sequence ID" value="NZ_CP022540.1"/>
</dbReference>
<sequence length="230" mass="25763">MMNHTGSQAIKRKSLHQELVDRLQPLIIGGELAPGSKVPEKMLCTRFGVSRTPLREALKVLASEGLVRLEPNRGAWVTQVTISEVEEVFPVLGALEALSGELACKSITDAEIAAVRGLHEDMIRSYEKRDLDSYFAINQKIHRAILLAARNDTLTTSCQALSLRMQRARYLANMSEGRWYAAVQEHETILKFLVERDGSRLARTLLDHMDAKRASVVQWLEAQKVSTDPD</sequence>
<accession>A0A222E1L1</accession>
<evidence type="ECO:0000256" key="3">
    <source>
        <dbReference type="ARBA" id="ARBA00023163"/>
    </source>
</evidence>
<dbReference type="InterPro" id="IPR008920">
    <property type="entry name" value="TF_FadR/GntR_C"/>
</dbReference>
<dbReference type="PANTHER" id="PTHR43537">
    <property type="entry name" value="TRANSCRIPTIONAL REGULATOR, GNTR FAMILY"/>
    <property type="match status" value="1"/>
</dbReference>
<dbReference type="GO" id="GO:0003700">
    <property type="term" value="F:DNA-binding transcription factor activity"/>
    <property type="evidence" value="ECO:0007669"/>
    <property type="project" value="InterPro"/>
</dbReference>
<dbReference type="InterPro" id="IPR036390">
    <property type="entry name" value="WH_DNA-bd_sf"/>
</dbReference>
<dbReference type="InterPro" id="IPR036388">
    <property type="entry name" value="WH-like_DNA-bd_sf"/>
</dbReference>
<keyword evidence="2" id="KW-0238">DNA-binding</keyword>
<dbReference type="EMBL" id="CP022540">
    <property type="protein sequence ID" value="ASP20043.1"/>
    <property type="molecule type" value="Genomic_DNA"/>
</dbReference>
<dbReference type="Pfam" id="PF00392">
    <property type="entry name" value="GntR"/>
    <property type="match status" value="1"/>
</dbReference>
<evidence type="ECO:0000313" key="5">
    <source>
        <dbReference type="EMBL" id="ASP20043.1"/>
    </source>
</evidence>
<dbReference type="SUPFAM" id="SSF46785">
    <property type="entry name" value="Winged helix' DNA-binding domain"/>
    <property type="match status" value="1"/>
</dbReference>
<gene>
    <name evidence="5" type="ORF">ANTHELSMS3_01341</name>
</gene>
<keyword evidence="3" id="KW-0804">Transcription</keyword>
<dbReference type="PANTHER" id="PTHR43537:SF50">
    <property type="entry name" value="TRANSCRIPTIONAL REGULATORY PROTEIN"/>
    <property type="match status" value="1"/>
</dbReference>
<dbReference type="AlphaFoldDB" id="A0A222E1L1"/>
<name>A0A222E1L1_9RHOB</name>
<dbReference type="Gene3D" id="1.20.120.530">
    <property type="entry name" value="GntR ligand-binding domain-like"/>
    <property type="match status" value="1"/>
</dbReference>
<dbReference type="Proteomes" id="UP000203589">
    <property type="component" value="Chromosome"/>
</dbReference>
<dbReference type="InterPro" id="IPR000524">
    <property type="entry name" value="Tscrpt_reg_HTH_GntR"/>
</dbReference>
<dbReference type="SUPFAM" id="SSF48008">
    <property type="entry name" value="GntR ligand-binding domain-like"/>
    <property type="match status" value="1"/>
</dbReference>
<dbReference type="SMART" id="SM00895">
    <property type="entry name" value="FCD"/>
    <property type="match status" value="1"/>
</dbReference>
<dbReference type="GO" id="GO:0003677">
    <property type="term" value="F:DNA binding"/>
    <property type="evidence" value="ECO:0007669"/>
    <property type="project" value="UniProtKB-KW"/>
</dbReference>
<proteinExistence type="predicted"/>
<dbReference type="SMART" id="SM00345">
    <property type="entry name" value="HTH_GNTR"/>
    <property type="match status" value="1"/>
</dbReference>
<evidence type="ECO:0000259" key="4">
    <source>
        <dbReference type="PROSITE" id="PS50949"/>
    </source>
</evidence>
<dbReference type="PROSITE" id="PS50949">
    <property type="entry name" value="HTH_GNTR"/>
    <property type="match status" value="1"/>
</dbReference>
<evidence type="ECO:0000256" key="2">
    <source>
        <dbReference type="ARBA" id="ARBA00023125"/>
    </source>
</evidence>
<keyword evidence="6" id="KW-1185">Reference proteome</keyword>
<reference evidence="5 6" key="1">
    <citation type="submission" date="2017-07" db="EMBL/GenBank/DDBJ databases">
        <title>Genome Sequence of Antarctobacter heliothermus Strain SMS3 Isolated from a culture of the Diatom Skeletonema marinoi.</title>
        <authorList>
            <person name="Topel M."/>
            <person name="Pinder M.I.M."/>
            <person name="Johansson O.N."/>
            <person name="Kourtchenko O."/>
            <person name="Godhe A."/>
            <person name="Clarke A.K."/>
        </authorList>
    </citation>
    <scope>NUCLEOTIDE SEQUENCE [LARGE SCALE GENOMIC DNA]</scope>
    <source>
        <strain evidence="5 6">SMS3</strain>
    </source>
</reference>
<dbReference type="PRINTS" id="PR00035">
    <property type="entry name" value="HTHGNTR"/>
</dbReference>
<dbReference type="InterPro" id="IPR011711">
    <property type="entry name" value="GntR_C"/>
</dbReference>
<keyword evidence="1" id="KW-0805">Transcription regulation</keyword>
<dbReference type="Gene3D" id="1.10.10.10">
    <property type="entry name" value="Winged helix-like DNA-binding domain superfamily/Winged helix DNA-binding domain"/>
    <property type="match status" value="1"/>
</dbReference>
<dbReference type="CDD" id="cd07377">
    <property type="entry name" value="WHTH_GntR"/>
    <property type="match status" value="1"/>
</dbReference>
<feature type="domain" description="HTH gntR-type" evidence="4">
    <location>
        <begin position="13"/>
        <end position="80"/>
    </location>
</feature>
<organism evidence="5 6">
    <name type="scientific">Antarctobacter heliothermus</name>
    <dbReference type="NCBI Taxonomy" id="74033"/>
    <lineage>
        <taxon>Bacteria</taxon>
        <taxon>Pseudomonadati</taxon>
        <taxon>Pseudomonadota</taxon>
        <taxon>Alphaproteobacteria</taxon>
        <taxon>Rhodobacterales</taxon>
        <taxon>Roseobacteraceae</taxon>
        <taxon>Antarctobacter</taxon>
    </lineage>
</organism>
<dbReference type="KEGG" id="aht:ANTHELSMS3_01341"/>
<dbReference type="OrthoDB" id="7618373at2"/>
<evidence type="ECO:0000313" key="6">
    <source>
        <dbReference type="Proteomes" id="UP000203589"/>
    </source>
</evidence>
<evidence type="ECO:0000256" key="1">
    <source>
        <dbReference type="ARBA" id="ARBA00023015"/>
    </source>
</evidence>